<protein>
    <submittedName>
        <fullName evidence="2">Uncharacterized protein</fullName>
    </submittedName>
</protein>
<feature type="compositionally biased region" description="Low complexity" evidence="1">
    <location>
        <begin position="260"/>
        <end position="277"/>
    </location>
</feature>
<dbReference type="Proteomes" id="UP001412239">
    <property type="component" value="Unassembled WGS sequence"/>
</dbReference>
<dbReference type="AlphaFoldDB" id="A0A292PKC8"/>
<proteinExistence type="predicted"/>
<feature type="region of interest" description="Disordered" evidence="1">
    <location>
        <begin position="255"/>
        <end position="279"/>
    </location>
</feature>
<dbReference type="EMBL" id="LN891275">
    <property type="protein sequence ID" value="CUS06957.1"/>
    <property type="molecule type" value="Genomic_DNA"/>
</dbReference>
<evidence type="ECO:0000313" key="3">
    <source>
        <dbReference type="Proteomes" id="UP001412239"/>
    </source>
</evidence>
<feature type="region of interest" description="Disordered" evidence="1">
    <location>
        <begin position="516"/>
        <end position="544"/>
    </location>
</feature>
<feature type="compositionally biased region" description="Polar residues" evidence="1">
    <location>
        <begin position="208"/>
        <end position="220"/>
    </location>
</feature>
<feature type="compositionally biased region" description="Low complexity" evidence="1">
    <location>
        <begin position="27"/>
        <end position="50"/>
    </location>
</feature>
<reference evidence="2" key="1">
    <citation type="submission" date="2015-10" db="EMBL/GenBank/DDBJ databases">
        <authorList>
            <person name="Regsiter A."/>
            <person name="william w."/>
        </authorList>
    </citation>
    <scope>NUCLEOTIDE SEQUENCE</scope>
    <source>
        <strain evidence="2">Montdore</strain>
    </source>
</reference>
<feature type="region of interest" description="Disordered" evidence="1">
    <location>
        <begin position="416"/>
        <end position="441"/>
    </location>
</feature>
<sequence>MATRHLPIRDLHNTNATMLSDNPILAPPCDDTPATATTTSVAPTSISPSVDSPSPTVQVTPGKLTASTPPASLAPAVSFTRPPVTDPPISSPLAPHQGNPWDLETSYPGNGARFTSIPITPPRVSAQGNTRRLPRGGVGQTSLTPGRESSPSRLSTISALAGSQLSRVASVRHTRSHSTPMGFTRDNRGKHQHHQQQQQRNAAGLFSSIFTPSTRQSSPEGQDPPPSSLRAVASSASALASAVGTPRSGNKGFFGFAFGSSNQPNSPPSSRSSTRALSPDRDTCLVDEFAGISFRALLGSYTVEPLGTPETPEEALKRTPEGRLGELAETAGDLLERVYEAYKARTNALSDVMDQQAEDQDLLEESRTKTAEYKLQLERLATEERAAREEQQLRLAAYEKRIRGLEDELHRERAKAQDFEQRAAMANRRKRASAASDSGFESDADSLFSIRERDRMASPVGSFLDTSVDETSSTTSTSTITTSTASAAPLKCDSCAKSLHPVSSSASSIASMRIPTPLSQAWPPSNNTGNNNNNNNNNSPTSKWGFAAALRGNRQTGVWGGSDAEIVRQENRMLRARVGELEAVVDDVLEVVAGRGVF</sequence>
<feature type="compositionally biased region" description="Low complexity" evidence="1">
    <location>
        <begin position="64"/>
        <end position="76"/>
    </location>
</feature>
<evidence type="ECO:0000256" key="1">
    <source>
        <dbReference type="SAM" id="MobiDB-lite"/>
    </source>
</evidence>
<gene>
    <name evidence="2" type="ORF">GSTUAT00008968001</name>
</gene>
<feature type="region of interest" description="Disordered" evidence="1">
    <location>
        <begin position="115"/>
        <end position="233"/>
    </location>
</feature>
<keyword evidence="3" id="KW-1185">Reference proteome</keyword>
<organism evidence="2 3">
    <name type="scientific">Tuber aestivum</name>
    <name type="common">summer truffle</name>
    <dbReference type="NCBI Taxonomy" id="59557"/>
    <lineage>
        <taxon>Eukaryota</taxon>
        <taxon>Fungi</taxon>
        <taxon>Dikarya</taxon>
        <taxon>Ascomycota</taxon>
        <taxon>Pezizomycotina</taxon>
        <taxon>Pezizomycetes</taxon>
        <taxon>Pezizales</taxon>
        <taxon>Tuberaceae</taxon>
        <taxon>Tuber</taxon>
    </lineage>
</organism>
<feature type="compositionally biased region" description="Low complexity" evidence="1">
    <location>
        <begin position="471"/>
        <end position="485"/>
    </location>
</feature>
<feature type="compositionally biased region" description="Low complexity" evidence="1">
    <location>
        <begin position="526"/>
        <end position="538"/>
    </location>
</feature>
<accession>A0A292PKC8</accession>
<evidence type="ECO:0000313" key="2">
    <source>
        <dbReference type="EMBL" id="CUS06957.1"/>
    </source>
</evidence>
<name>A0A292PKC8_9PEZI</name>
<feature type="compositionally biased region" description="Polar residues" evidence="1">
    <location>
        <begin position="140"/>
        <end position="167"/>
    </location>
</feature>
<feature type="region of interest" description="Disordered" evidence="1">
    <location>
        <begin position="462"/>
        <end position="485"/>
    </location>
</feature>
<feature type="region of interest" description="Disordered" evidence="1">
    <location>
        <begin position="19"/>
        <end position="79"/>
    </location>
</feature>